<evidence type="ECO:0000313" key="1">
    <source>
        <dbReference type="EMBL" id="GAU90961.1"/>
    </source>
</evidence>
<gene>
    <name evidence="1" type="primary">RvY_03307-1</name>
    <name evidence="1" type="synonym">RvY_03307.1</name>
    <name evidence="1" type="ORF">RvY_03307</name>
</gene>
<sequence>MHKDEKCPTTVHQKAVKPNLSERRMVSTYSPFPVTTAKAIDESCMVDLRSERDQGSAIQLA</sequence>
<protein>
    <submittedName>
        <fullName evidence="1">Uncharacterized protein</fullName>
    </submittedName>
</protein>
<dbReference type="AlphaFoldDB" id="A0A1D1UNE5"/>
<dbReference type="Proteomes" id="UP000186922">
    <property type="component" value="Unassembled WGS sequence"/>
</dbReference>
<dbReference type="EMBL" id="BDGG01000001">
    <property type="protein sequence ID" value="GAU90961.1"/>
    <property type="molecule type" value="Genomic_DNA"/>
</dbReference>
<accession>A0A1D1UNE5</accession>
<organism evidence="1 2">
    <name type="scientific">Ramazzottius varieornatus</name>
    <name type="common">Water bear</name>
    <name type="synonym">Tardigrade</name>
    <dbReference type="NCBI Taxonomy" id="947166"/>
    <lineage>
        <taxon>Eukaryota</taxon>
        <taxon>Metazoa</taxon>
        <taxon>Ecdysozoa</taxon>
        <taxon>Tardigrada</taxon>
        <taxon>Eutardigrada</taxon>
        <taxon>Parachela</taxon>
        <taxon>Hypsibioidea</taxon>
        <taxon>Ramazzottiidae</taxon>
        <taxon>Ramazzottius</taxon>
    </lineage>
</organism>
<evidence type="ECO:0000313" key="2">
    <source>
        <dbReference type="Proteomes" id="UP000186922"/>
    </source>
</evidence>
<keyword evidence="2" id="KW-1185">Reference proteome</keyword>
<name>A0A1D1UNE5_RAMVA</name>
<proteinExistence type="predicted"/>
<reference evidence="1 2" key="1">
    <citation type="journal article" date="2016" name="Nat. Commun.">
        <title>Extremotolerant tardigrade genome and improved radiotolerance of human cultured cells by tardigrade-unique protein.</title>
        <authorList>
            <person name="Hashimoto T."/>
            <person name="Horikawa D.D."/>
            <person name="Saito Y."/>
            <person name="Kuwahara H."/>
            <person name="Kozuka-Hata H."/>
            <person name="Shin-I T."/>
            <person name="Minakuchi Y."/>
            <person name="Ohishi K."/>
            <person name="Motoyama A."/>
            <person name="Aizu T."/>
            <person name="Enomoto A."/>
            <person name="Kondo K."/>
            <person name="Tanaka S."/>
            <person name="Hara Y."/>
            <person name="Koshikawa S."/>
            <person name="Sagara H."/>
            <person name="Miura T."/>
            <person name="Yokobori S."/>
            <person name="Miyagawa K."/>
            <person name="Suzuki Y."/>
            <person name="Kubo T."/>
            <person name="Oyama M."/>
            <person name="Kohara Y."/>
            <person name="Fujiyama A."/>
            <person name="Arakawa K."/>
            <person name="Katayama T."/>
            <person name="Toyoda A."/>
            <person name="Kunieda T."/>
        </authorList>
    </citation>
    <scope>NUCLEOTIDE SEQUENCE [LARGE SCALE GENOMIC DNA]</scope>
    <source>
        <strain evidence="1 2">YOKOZUNA-1</strain>
    </source>
</reference>
<comment type="caution">
    <text evidence="1">The sequence shown here is derived from an EMBL/GenBank/DDBJ whole genome shotgun (WGS) entry which is preliminary data.</text>
</comment>